<proteinExistence type="predicted"/>
<dbReference type="RefSeq" id="XP_013020755.1">
    <property type="nucleotide sequence ID" value="XM_013165301.1"/>
</dbReference>
<evidence type="ECO:0000313" key="4">
    <source>
        <dbReference type="Proteomes" id="UP000016088"/>
    </source>
</evidence>
<feature type="domain" description="Ubiquitin-like" evidence="2">
    <location>
        <begin position="34"/>
        <end position="111"/>
    </location>
</feature>
<evidence type="ECO:0000256" key="1">
    <source>
        <dbReference type="SAM" id="MobiDB-lite"/>
    </source>
</evidence>
<dbReference type="GeneID" id="25033671"/>
<dbReference type="GO" id="GO:1990426">
    <property type="term" value="P:mitotic recombination-dependent replication fork processing"/>
    <property type="evidence" value="ECO:0007669"/>
    <property type="project" value="EnsemblFungi"/>
</dbReference>
<name>S9PML3_SCHOY</name>
<protein>
    <submittedName>
        <fullName evidence="3">SUMO protein</fullName>
    </submittedName>
</protein>
<dbReference type="GO" id="GO:0120290">
    <property type="term" value="P:stalled replication fork localization to nuclear periphery"/>
    <property type="evidence" value="ECO:0007669"/>
    <property type="project" value="EnsemblFungi"/>
</dbReference>
<dbReference type="HOGENOM" id="CLU_148322_4_0_1"/>
<reference evidence="3 4" key="1">
    <citation type="journal article" date="2011" name="Science">
        <title>Comparative functional genomics of the fission yeasts.</title>
        <authorList>
            <person name="Rhind N."/>
            <person name="Chen Z."/>
            <person name="Yassour M."/>
            <person name="Thompson D.A."/>
            <person name="Haas B.J."/>
            <person name="Habib N."/>
            <person name="Wapinski I."/>
            <person name="Roy S."/>
            <person name="Lin M.F."/>
            <person name="Heiman D.I."/>
            <person name="Young S.K."/>
            <person name="Furuya K."/>
            <person name="Guo Y."/>
            <person name="Pidoux A."/>
            <person name="Chen H.M."/>
            <person name="Robbertse B."/>
            <person name="Goldberg J.M."/>
            <person name="Aoki K."/>
            <person name="Bayne E.H."/>
            <person name="Berlin A.M."/>
            <person name="Desjardins C.A."/>
            <person name="Dobbs E."/>
            <person name="Dukaj L."/>
            <person name="Fan L."/>
            <person name="FitzGerald M.G."/>
            <person name="French C."/>
            <person name="Gujja S."/>
            <person name="Hansen K."/>
            <person name="Keifenheim D."/>
            <person name="Levin J.Z."/>
            <person name="Mosher R.A."/>
            <person name="Mueller C.A."/>
            <person name="Pfiffner J."/>
            <person name="Priest M."/>
            <person name="Russ C."/>
            <person name="Smialowska A."/>
            <person name="Swoboda P."/>
            <person name="Sykes S.M."/>
            <person name="Vaughn M."/>
            <person name="Vengrova S."/>
            <person name="Yoder R."/>
            <person name="Zeng Q."/>
            <person name="Allshire R."/>
            <person name="Baulcombe D."/>
            <person name="Birren B.W."/>
            <person name="Brown W."/>
            <person name="Ekwall K."/>
            <person name="Kellis M."/>
            <person name="Leatherwood J."/>
            <person name="Levin H."/>
            <person name="Margalit H."/>
            <person name="Martienssen R."/>
            <person name="Nieduszynski C.A."/>
            <person name="Spatafora J.W."/>
            <person name="Friedman N."/>
            <person name="Dalgaard J.Z."/>
            <person name="Baumann P."/>
            <person name="Niki H."/>
            <person name="Regev A."/>
            <person name="Nusbaum C."/>
        </authorList>
    </citation>
    <scope>NUCLEOTIDE SEQUENCE [LARGE SCALE GENOMIC DNA]</scope>
    <source>
        <strain evidence="4">yFS286</strain>
    </source>
</reference>
<dbReference type="InterPro" id="IPR029071">
    <property type="entry name" value="Ubiquitin-like_domsf"/>
</dbReference>
<dbReference type="GO" id="GO:0000723">
    <property type="term" value="P:telomere maintenance"/>
    <property type="evidence" value="ECO:0007669"/>
    <property type="project" value="EnsemblFungi"/>
</dbReference>
<dbReference type="Proteomes" id="UP000016088">
    <property type="component" value="Unassembled WGS sequence"/>
</dbReference>
<dbReference type="SMART" id="SM00213">
    <property type="entry name" value="UBQ"/>
    <property type="match status" value="1"/>
</dbReference>
<dbReference type="PANTHER" id="PTHR10562">
    <property type="entry name" value="SMALL UBIQUITIN-RELATED MODIFIER"/>
    <property type="match status" value="1"/>
</dbReference>
<sequence>MSDSPSSNVSGIDNGAITPTGGEPSQQDVKPSTEHINLKVVGQDNNEVFFKIKKTTEFSKLMKIYCARQGKTMNSLRFLVDGERIRPDQTPAELDMEDGDQIEAVLEQLGGSN</sequence>
<dbReference type="InterPro" id="IPR000626">
    <property type="entry name" value="Ubiquitin-like_dom"/>
</dbReference>
<dbReference type="AlphaFoldDB" id="S9PML3"/>
<evidence type="ECO:0000313" key="3">
    <source>
        <dbReference type="EMBL" id="EPX70496.1"/>
    </source>
</evidence>
<dbReference type="OMA" id="MKIYCAR"/>
<dbReference type="Gene3D" id="3.10.20.90">
    <property type="entry name" value="Phosphatidylinositol 3-kinase Catalytic Subunit, Chain A, domain 1"/>
    <property type="match status" value="1"/>
</dbReference>
<feature type="compositionally biased region" description="Polar residues" evidence="1">
    <location>
        <begin position="1"/>
        <end position="11"/>
    </location>
</feature>
<evidence type="ECO:0000259" key="2">
    <source>
        <dbReference type="PROSITE" id="PS50053"/>
    </source>
</evidence>
<dbReference type="EMBL" id="KE503208">
    <property type="protein sequence ID" value="EPX70496.1"/>
    <property type="molecule type" value="Genomic_DNA"/>
</dbReference>
<dbReference type="GO" id="GO:0044732">
    <property type="term" value="C:mitotic spindle pole body"/>
    <property type="evidence" value="ECO:0007669"/>
    <property type="project" value="EnsemblFungi"/>
</dbReference>
<dbReference type="GO" id="GO:0031386">
    <property type="term" value="F:protein tag activity"/>
    <property type="evidence" value="ECO:0007669"/>
    <property type="project" value="EnsemblFungi"/>
</dbReference>
<organism evidence="3 4">
    <name type="scientific">Schizosaccharomyces octosporus (strain yFS286)</name>
    <name type="common">Fission yeast</name>
    <name type="synonym">Octosporomyces octosporus</name>
    <dbReference type="NCBI Taxonomy" id="483514"/>
    <lineage>
        <taxon>Eukaryota</taxon>
        <taxon>Fungi</taxon>
        <taxon>Dikarya</taxon>
        <taxon>Ascomycota</taxon>
        <taxon>Taphrinomycotina</taxon>
        <taxon>Schizosaccharomycetes</taxon>
        <taxon>Schizosaccharomycetales</taxon>
        <taxon>Schizosaccharomycetaceae</taxon>
        <taxon>Schizosaccharomyces</taxon>
    </lineage>
</organism>
<dbReference type="CDD" id="cd16116">
    <property type="entry name" value="Ubl_Smt3_like"/>
    <property type="match status" value="1"/>
</dbReference>
<dbReference type="GO" id="GO:0030998">
    <property type="term" value="C:linear element"/>
    <property type="evidence" value="ECO:0007669"/>
    <property type="project" value="EnsemblFungi"/>
</dbReference>
<gene>
    <name evidence="3" type="ORF">SOCG_04709</name>
</gene>
<dbReference type="SUPFAM" id="SSF54236">
    <property type="entry name" value="Ubiquitin-like"/>
    <property type="match status" value="1"/>
</dbReference>
<dbReference type="Pfam" id="PF11976">
    <property type="entry name" value="Rad60-SLD"/>
    <property type="match status" value="1"/>
</dbReference>
<dbReference type="FunFam" id="3.10.20.90:FF:000208">
    <property type="entry name" value="Small ubiquitin-related modifier"/>
    <property type="match status" value="1"/>
</dbReference>
<dbReference type="PROSITE" id="PS50053">
    <property type="entry name" value="UBIQUITIN_2"/>
    <property type="match status" value="1"/>
</dbReference>
<keyword evidence="4" id="KW-1185">Reference proteome</keyword>
<dbReference type="eggNOG" id="KOG1769">
    <property type="taxonomic scope" value="Eukaryota"/>
</dbReference>
<feature type="region of interest" description="Disordered" evidence="1">
    <location>
        <begin position="1"/>
        <end position="32"/>
    </location>
</feature>
<dbReference type="VEuPathDB" id="FungiDB:SOCG_04709"/>
<accession>S9PML3</accession>
<dbReference type="InterPro" id="IPR022617">
    <property type="entry name" value="Rad60/SUMO-like_dom"/>
</dbReference>